<sequence length="179" mass="20316">MSTFTGFSEEDLKRIKSSESGTNSGPPERLLNARKIDKIGARVRKQPQQYKLPILQNQGSEDSIDIAFDKCKLSLKPSHSIETDENQNGIEVENGIPEENIDIIQDNIMESKTDTDIDYKSEDDASRKSSTITAPDVVRCVENYTEDDLASHRVKLEGLQLKQKLMEEQNKKRKEMLSK</sequence>
<feature type="non-terminal residue" evidence="2">
    <location>
        <position position="179"/>
    </location>
</feature>
<dbReference type="AlphaFoldDB" id="S4PLQ8"/>
<proteinExistence type="predicted"/>
<accession>S4PLQ8</accession>
<reference evidence="2" key="1">
    <citation type="journal article" date="2013" name="BMC Genomics">
        <title>Unscrambling butterfly oogenesis.</title>
        <authorList>
            <person name="Carter J.M."/>
            <person name="Baker S.C."/>
            <person name="Pink R."/>
            <person name="Carter D.R."/>
            <person name="Collins A."/>
            <person name="Tomlin J."/>
            <person name="Gibbs M."/>
            <person name="Breuker C.J."/>
        </authorList>
    </citation>
    <scope>NUCLEOTIDE SEQUENCE</scope>
    <source>
        <tissue evidence="2">Ovary</tissue>
    </source>
</reference>
<reference evidence="2" key="2">
    <citation type="submission" date="2013-05" db="EMBL/GenBank/DDBJ databases">
        <authorList>
            <person name="Carter J.-M."/>
            <person name="Baker S.C."/>
            <person name="Pink R."/>
            <person name="Carter D.R.F."/>
            <person name="Collins A."/>
            <person name="Tomlin J."/>
            <person name="Gibbs M."/>
            <person name="Breuker C.J."/>
        </authorList>
    </citation>
    <scope>NUCLEOTIDE SEQUENCE</scope>
    <source>
        <tissue evidence="2">Ovary</tissue>
    </source>
</reference>
<dbReference type="EMBL" id="GAIX01003905">
    <property type="protein sequence ID" value="JAA88655.1"/>
    <property type="molecule type" value="Transcribed_RNA"/>
</dbReference>
<evidence type="ECO:0000313" key="2">
    <source>
        <dbReference type="EMBL" id="JAA88655.1"/>
    </source>
</evidence>
<name>S4PLQ8_9NEOP</name>
<protein>
    <submittedName>
        <fullName evidence="2">Uncharacterized protein</fullName>
    </submittedName>
</protein>
<feature type="region of interest" description="Disordered" evidence="1">
    <location>
        <begin position="79"/>
        <end position="98"/>
    </location>
</feature>
<feature type="region of interest" description="Disordered" evidence="1">
    <location>
        <begin position="1"/>
        <end position="34"/>
    </location>
</feature>
<evidence type="ECO:0000256" key="1">
    <source>
        <dbReference type="SAM" id="MobiDB-lite"/>
    </source>
</evidence>
<organism evidence="2">
    <name type="scientific">Pararge aegeria</name>
    <name type="common">speckled wood butterfly</name>
    <dbReference type="NCBI Taxonomy" id="116150"/>
    <lineage>
        <taxon>Eukaryota</taxon>
        <taxon>Metazoa</taxon>
        <taxon>Ecdysozoa</taxon>
        <taxon>Arthropoda</taxon>
        <taxon>Hexapoda</taxon>
        <taxon>Insecta</taxon>
        <taxon>Pterygota</taxon>
        <taxon>Neoptera</taxon>
        <taxon>Endopterygota</taxon>
        <taxon>Lepidoptera</taxon>
        <taxon>Glossata</taxon>
        <taxon>Ditrysia</taxon>
        <taxon>Papilionoidea</taxon>
        <taxon>Nymphalidae</taxon>
        <taxon>Satyrinae</taxon>
        <taxon>Satyrini</taxon>
        <taxon>Parargina</taxon>
        <taxon>Pararge</taxon>
    </lineage>
</organism>